<evidence type="ECO:0000313" key="12">
    <source>
        <dbReference type="Proteomes" id="UP000604046"/>
    </source>
</evidence>
<dbReference type="SUPFAM" id="SSF51621">
    <property type="entry name" value="Phosphoenolpyruvate/pyruvate domain"/>
    <property type="match status" value="1"/>
</dbReference>
<keyword evidence="6 9" id="KW-0808">Transferase</keyword>
<dbReference type="UniPathway" id="UPA00028">
    <property type="reaction ID" value="UER00003"/>
</dbReference>
<dbReference type="OrthoDB" id="2020436at2759"/>
<reference evidence="11" key="1">
    <citation type="submission" date="2021-02" db="EMBL/GenBank/DDBJ databases">
        <authorList>
            <person name="Dougan E. K."/>
            <person name="Rhodes N."/>
            <person name="Thang M."/>
            <person name="Chan C."/>
        </authorList>
    </citation>
    <scope>NUCLEOTIDE SEQUENCE</scope>
</reference>
<dbReference type="PANTHER" id="PTHR20881:SF0">
    <property type="entry name" value="3-METHYL-2-OXOBUTANOATE HYDROXYMETHYLTRANSFERASE"/>
    <property type="match status" value="1"/>
</dbReference>
<dbReference type="InterPro" id="IPR002553">
    <property type="entry name" value="Clathrin/coatomer_adapt-like_N"/>
</dbReference>
<evidence type="ECO:0000256" key="6">
    <source>
        <dbReference type="ARBA" id="ARBA00022679"/>
    </source>
</evidence>
<dbReference type="GO" id="GO:0006886">
    <property type="term" value="P:intracellular protein transport"/>
    <property type="evidence" value="ECO:0007669"/>
    <property type="project" value="InterPro"/>
</dbReference>
<organism evidence="11 12">
    <name type="scientific">Symbiodinium natans</name>
    <dbReference type="NCBI Taxonomy" id="878477"/>
    <lineage>
        <taxon>Eukaryota</taxon>
        <taxon>Sar</taxon>
        <taxon>Alveolata</taxon>
        <taxon>Dinophyceae</taxon>
        <taxon>Suessiales</taxon>
        <taxon>Symbiodiniaceae</taxon>
        <taxon>Symbiodinium</taxon>
    </lineage>
</organism>
<keyword evidence="12" id="KW-1185">Reference proteome</keyword>
<dbReference type="EC" id="2.1.2.11" evidence="9"/>
<dbReference type="NCBIfam" id="NF001452">
    <property type="entry name" value="PRK00311.1"/>
    <property type="match status" value="1"/>
</dbReference>
<dbReference type="Pfam" id="PF02548">
    <property type="entry name" value="Pantoate_transf"/>
    <property type="match status" value="1"/>
</dbReference>
<dbReference type="GO" id="GO:0000287">
    <property type="term" value="F:magnesium ion binding"/>
    <property type="evidence" value="ECO:0007669"/>
    <property type="project" value="TreeGrafter"/>
</dbReference>
<comment type="catalytic activity">
    <reaction evidence="8 9">
        <text>(6R)-5,10-methylene-5,6,7,8-tetrahydrofolate + 3-methyl-2-oxobutanoate + H2O = 2-dehydropantoate + (6S)-5,6,7,8-tetrahydrofolate</text>
        <dbReference type="Rhea" id="RHEA:11824"/>
        <dbReference type="ChEBI" id="CHEBI:11561"/>
        <dbReference type="ChEBI" id="CHEBI:11851"/>
        <dbReference type="ChEBI" id="CHEBI:15377"/>
        <dbReference type="ChEBI" id="CHEBI:15636"/>
        <dbReference type="ChEBI" id="CHEBI:57453"/>
        <dbReference type="EC" id="2.1.2.11"/>
    </reaction>
</comment>
<dbReference type="NCBIfam" id="TIGR00018">
    <property type="entry name" value="panC"/>
    <property type="match status" value="1"/>
</dbReference>
<comment type="function">
    <text evidence="9">Catalyzes the reversible reaction in which hydroxymethyl group from 5,10-methylenetetrahydrofolate is transferred onto alpha-ketoisovalerate to form ketopantoate.</text>
</comment>
<dbReference type="InterPro" id="IPR016024">
    <property type="entry name" value="ARM-type_fold"/>
</dbReference>
<dbReference type="Proteomes" id="UP000604046">
    <property type="component" value="Unassembled WGS sequence"/>
</dbReference>
<dbReference type="SUPFAM" id="SSF48371">
    <property type="entry name" value="ARM repeat"/>
    <property type="match status" value="1"/>
</dbReference>
<dbReference type="InterPro" id="IPR011989">
    <property type="entry name" value="ARM-like"/>
</dbReference>
<comment type="similarity">
    <text evidence="4">Belongs to the pantothenate synthetase family.</text>
</comment>
<comment type="similarity">
    <text evidence="3 9">Belongs to the PanB family.</text>
</comment>
<comment type="catalytic activity">
    <reaction evidence="7">
        <text>(R)-pantoate + beta-alanine + ATP = (R)-pantothenate + AMP + diphosphate + H(+)</text>
        <dbReference type="Rhea" id="RHEA:10912"/>
        <dbReference type="ChEBI" id="CHEBI:15378"/>
        <dbReference type="ChEBI" id="CHEBI:15980"/>
        <dbReference type="ChEBI" id="CHEBI:29032"/>
        <dbReference type="ChEBI" id="CHEBI:30616"/>
        <dbReference type="ChEBI" id="CHEBI:33019"/>
        <dbReference type="ChEBI" id="CHEBI:57966"/>
        <dbReference type="ChEBI" id="CHEBI:456215"/>
        <dbReference type="EC" id="6.3.2.1"/>
    </reaction>
</comment>
<dbReference type="GO" id="GO:0030117">
    <property type="term" value="C:membrane coat"/>
    <property type="evidence" value="ECO:0007669"/>
    <property type="project" value="InterPro"/>
</dbReference>
<dbReference type="HAMAP" id="MF_00158">
    <property type="entry name" value="PanC"/>
    <property type="match status" value="1"/>
</dbReference>
<comment type="pathway">
    <text evidence="2 9">Cofactor biosynthesis; (R)-pantothenate biosynthesis; (R)-pantoate from 3-methyl-2-oxobutanoate: step 1/2.</text>
</comment>
<evidence type="ECO:0000313" key="11">
    <source>
        <dbReference type="EMBL" id="CAE7348659.1"/>
    </source>
</evidence>
<evidence type="ECO:0000256" key="1">
    <source>
        <dbReference type="ARBA" id="ARBA00004990"/>
    </source>
</evidence>
<dbReference type="CDD" id="cd06557">
    <property type="entry name" value="KPHMT-like"/>
    <property type="match status" value="1"/>
</dbReference>
<dbReference type="NCBIfam" id="TIGR00222">
    <property type="entry name" value="panB"/>
    <property type="match status" value="1"/>
</dbReference>
<dbReference type="Gene3D" id="3.30.1300.10">
    <property type="entry name" value="Pantoate-beta-alanine ligase, C-terminal domain"/>
    <property type="match status" value="1"/>
</dbReference>
<dbReference type="Gene3D" id="3.40.50.620">
    <property type="entry name" value="HUPs"/>
    <property type="match status" value="1"/>
</dbReference>
<evidence type="ECO:0000256" key="7">
    <source>
        <dbReference type="ARBA" id="ARBA00048258"/>
    </source>
</evidence>
<sequence length="970" mass="104551">MAFRQICVVQPPKPSAEVEAEETKPGASSDPARQQLELLHPLFKRLVQNLLLMDSWAQQACIDILMRYSRLFFASPELKQDGSEGANRMSEDHEALVKNLKLLLLSNSKGVTLAAAVALCYLAPPEELSCVTMPLMRCFRQATPEATTTLLVAMAPLIEAQPGLFRPLLREFFVQSFDSSEVKRLKLEVIENLVDETNVQMVLRELQVYVSWHSQPDFDHGTGQLLEANFYSREPVQGIMAFSAAIRSMFLMYGSRHSSSAADWMQKSAGAKDPSRAGTGTDAAMSFDGIYGQAAVTRNGAEGKTGDRQDAAAAAPARPLGLSGLRRRFAKGQKLSMVTAYDFPSARFARSAGVELVLVGDSLGNCRLGLSDTVGVTMEDMLRATTAVRRGVDTAAGTSPKPLVIGDMPFGSYLTPEDALRNAAAFRVAGADIVKLEGGCHLAPLVKSLTNAGIGVMSHIGLEPQRALLQGGFRLQGTTATSAVEIVSAAKELVQAGAVVLVLEMVPEEVGLAVQSSLPETPVIGIGAGGRVAGQVLVCDDMLGVHGSPPSFAKMFADVGKVSEQAYATYVEEVRSGEFPGDKHSRRMTEVEREKLQGMLPEVQLVPPPAEYLQEVSDSAEAVPAPSASPAASRSQGAFGFEFLPGGRLLPVQRLAGPRRLAAGTRGIAQAATDSGYKPQLQQLLSNADLFAWRRRMSEQGRRVALVPTMGNLHEGHLELVDAALERADEAIVSIYVNPSQFASHEDLDIYPRTLEEDVQKLRERGATAVFTPLSPELYPTGSPGSTVVVPKFVEGKSEAADRPHFFSGVATVCLKFFNLVQPDVVIFGQKDAMQCVVIARMLEDLMLHDRITMHVVPTSREADGLARSSRNSYLTPSMRQKAPAIYRALRAATGAADASPGSVRTQVRRDLESQGLTVSYISVADTRFMDEKADEADLSNSVVSICCVMKEEGARTCRLLDNLLVPGSS</sequence>
<dbReference type="GO" id="GO:0015940">
    <property type="term" value="P:pantothenate biosynthetic process"/>
    <property type="evidence" value="ECO:0007669"/>
    <property type="project" value="UniProtKB-UniPathway"/>
</dbReference>
<evidence type="ECO:0000259" key="10">
    <source>
        <dbReference type="Pfam" id="PF01602"/>
    </source>
</evidence>
<dbReference type="InterPro" id="IPR015813">
    <property type="entry name" value="Pyrv/PenolPyrv_kinase-like_dom"/>
</dbReference>
<dbReference type="InterPro" id="IPR042176">
    <property type="entry name" value="Pantoate_ligase_C"/>
</dbReference>
<dbReference type="InterPro" id="IPR040442">
    <property type="entry name" value="Pyrv_kinase-like_dom_sf"/>
</dbReference>
<proteinExistence type="inferred from homology"/>
<keyword evidence="5 9" id="KW-0566">Pantothenate biosynthesis</keyword>
<evidence type="ECO:0000256" key="5">
    <source>
        <dbReference type="ARBA" id="ARBA00022655"/>
    </source>
</evidence>
<evidence type="ECO:0000256" key="2">
    <source>
        <dbReference type="ARBA" id="ARBA00005033"/>
    </source>
</evidence>
<dbReference type="InterPro" id="IPR014729">
    <property type="entry name" value="Rossmann-like_a/b/a_fold"/>
</dbReference>
<dbReference type="AlphaFoldDB" id="A0A812PEU1"/>
<dbReference type="GO" id="GO:0004592">
    <property type="term" value="F:pantoate-beta-alanine ligase activity"/>
    <property type="evidence" value="ECO:0007669"/>
    <property type="project" value="UniProtKB-EC"/>
</dbReference>
<protein>
    <recommendedName>
        <fullName evidence="9">3-methyl-2-oxobutanoate hydroxymethyltransferase</fullName>
        <ecNumber evidence="9">2.1.2.11</ecNumber>
    </recommendedName>
</protein>
<dbReference type="InterPro" id="IPR003721">
    <property type="entry name" value="Pantoate_ligase"/>
</dbReference>
<feature type="domain" description="Clathrin/coatomer adaptor adaptin-like N-terminal" evidence="10">
    <location>
        <begin position="34"/>
        <end position="218"/>
    </location>
</feature>
<dbReference type="Gene3D" id="3.20.20.60">
    <property type="entry name" value="Phosphoenolpyruvate-binding domains"/>
    <property type="match status" value="1"/>
</dbReference>
<dbReference type="GO" id="GO:0003864">
    <property type="term" value="F:3-methyl-2-oxobutanoate hydroxymethyltransferase activity"/>
    <property type="evidence" value="ECO:0007669"/>
    <property type="project" value="UniProtKB-EC"/>
</dbReference>
<dbReference type="InterPro" id="IPR003700">
    <property type="entry name" value="Pantoate_hydroxy_MeTrfase"/>
</dbReference>
<dbReference type="SUPFAM" id="SSF52374">
    <property type="entry name" value="Nucleotidylyl transferase"/>
    <property type="match status" value="1"/>
</dbReference>
<dbReference type="EMBL" id="CAJNDS010002141">
    <property type="protein sequence ID" value="CAE7348659.1"/>
    <property type="molecule type" value="Genomic_DNA"/>
</dbReference>
<dbReference type="GO" id="GO:0016192">
    <property type="term" value="P:vesicle-mediated transport"/>
    <property type="evidence" value="ECO:0007669"/>
    <property type="project" value="InterPro"/>
</dbReference>
<evidence type="ECO:0000256" key="4">
    <source>
        <dbReference type="ARBA" id="ARBA00009256"/>
    </source>
</evidence>
<dbReference type="Pfam" id="PF02569">
    <property type="entry name" value="Pantoate_ligase"/>
    <property type="match status" value="1"/>
</dbReference>
<name>A0A812PEU1_9DINO</name>
<dbReference type="GO" id="GO:0005739">
    <property type="term" value="C:mitochondrion"/>
    <property type="evidence" value="ECO:0007669"/>
    <property type="project" value="TreeGrafter"/>
</dbReference>
<dbReference type="PANTHER" id="PTHR20881">
    <property type="entry name" value="3-METHYL-2-OXOBUTANOATE HYDROXYMETHYLTRANSFERASE"/>
    <property type="match status" value="1"/>
</dbReference>
<evidence type="ECO:0000256" key="3">
    <source>
        <dbReference type="ARBA" id="ARBA00008676"/>
    </source>
</evidence>
<evidence type="ECO:0000256" key="8">
    <source>
        <dbReference type="ARBA" id="ARBA00049172"/>
    </source>
</evidence>
<evidence type="ECO:0000256" key="9">
    <source>
        <dbReference type="RuleBase" id="RU362100"/>
    </source>
</evidence>
<comment type="pathway">
    <text evidence="1">Cofactor biosynthesis; (R)-pantothenate biosynthesis; (R)-pantothenate from (R)-pantoate and beta-alanine: step 1/1.</text>
</comment>
<dbReference type="Pfam" id="PF01602">
    <property type="entry name" value="Adaptin_N"/>
    <property type="match status" value="1"/>
</dbReference>
<comment type="caution">
    <text evidence="11">The sequence shown here is derived from an EMBL/GenBank/DDBJ whole genome shotgun (WGS) entry which is preliminary data.</text>
</comment>
<dbReference type="HAMAP" id="MF_00156">
    <property type="entry name" value="PanB"/>
    <property type="match status" value="1"/>
</dbReference>
<accession>A0A812PEU1</accession>
<gene>
    <name evidence="11" type="primary">panB</name>
    <name evidence="11" type="ORF">SNAT2548_LOCUS18311</name>
</gene>
<dbReference type="Gene3D" id="1.25.10.10">
    <property type="entry name" value="Leucine-rich Repeat Variant"/>
    <property type="match status" value="1"/>
</dbReference>